<accession>A0ABS5W687</accession>
<gene>
    <name evidence="1" type="ORF">KK137_10400</name>
</gene>
<dbReference type="EMBL" id="JAHFVK010000002">
    <property type="protein sequence ID" value="MBT2134745.1"/>
    <property type="molecule type" value="Genomic_DNA"/>
</dbReference>
<reference evidence="1 2" key="1">
    <citation type="submission" date="2021-05" db="EMBL/GenBank/DDBJ databases">
        <title>Croceibacterium sp. LX-88 genome sequence.</title>
        <authorList>
            <person name="Luo X."/>
        </authorList>
    </citation>
    <scope>NUCLEOTIDE SEQUENCE [LARGE SCALE GENOMIC DNA]</scope>
    <source>
        <strain evidence="1 2">LX-88</strain>
    </source>
</reference>
<sequence>MEDRYTTISRDLYRTLVNEENLERFKTETANLKAEFAKISSDQIKWERYPFNRNYGLFDYQKCLIDPEKPTLLDVFEKFFKVFEDAPFWVEKYLAKGMKNFPRIIVSPTEIVSELKFGKLMDSDFKNSADDPLWLREPG</sequence>
<keyword evidence="2" id="KW-1185">Reference proteome</keyword>
<dbReference type="Proteomes" id="UP000811255">
    <property type="component" value="Unassembled WGS sequence"/>
</dbReference>
<name>A0ABS5W687_9SPHN</name>
<evidence type="ECO:0000313" key="1">
    <source>
        <dbReference type="EMBL" id="MBT2134745.1"/>
    </source>
</evidence>
<comment type="caution">
    <text evidence="1">The sequence shown here is derived from an EMBL/GenBank/DDBJ whole genome shotgun (WGS) entry which is preliminary data.</text>
</comment>
<protein>
    <submittedName>
        <fullName evidence="1">Uncharacterized protein</fullName>
    </submittedName>
</protein>
<organism evidence="1 2">
    <name type="scientific">Croceibacterium selenioxidans</name>
    <dbReference type="NCBI Taxonomy" id="2838833"/>
    <lineage>
        <taxon>Bacteria</taxon>
        <taxon>Pseudomonadati</taxon>
        <taxon>Pseudomonadota</taxon>
        <taxon>Alphaproteobacteria</taxon>
        <taxon>Sphingomonadales</taxon>
        <taxon>Erythrobacteraceae</taxon>
        <taxon>Croceibacterium</taxon>
    </lineage>
</organism>
<evidence type="ECO:0000313" key="2">
    <source>
        <dbReference type="Proteomes" id="UP000811255"/>
    </source>
</evidence>
<proteinExistence type="predicted"/>
<dbReference type="RefSeq" id="WP_214536370.1">
    <property type="nucleotide sequence ID" value="NZ_JAHFVK010000002.1"/>
</dbReference>